<name>A0A4Q1SBA0_9BACT</name>
<protein>
    <recommendedName>
        <fullName evidence="3">Heparinase II/III-like protein</fullName>
    </recommendedName>
</protein>
<accession>A0A4Q1SBA0</accession>
<keyword evidence="2" id="KW-1185">Reference proteome</keyword>
<evidence type="ECO:0000313" key="2">
    <source>
        <dbReference type="Proteomes" id="UP000290253"/>
    </source>
</evidence>
<dbReference type="SUPFAM" id="SSF48230">
    <property type="entry name" value="Chondroitin AC/alginate lyase"/>
    <property type="match status" value="1"/>
</dbReference>
<dbReference type="Proteomes" id="UP000290253">
    <property type="component" value="Unassembled WGS sequence"/>
</dbReference>
<dbReference type="AlphaFoldDB" id="A0A4Q1SBA0"/>
<dbReference type="InterPro" id="IPR008929">
    <property type="entry name" value="Chondroitin_lyas"/>
</dbReference>
<organism evidence="1 2">
    <name type="scientific">Silvibacterium dinghuense</name>
    <dbReference type="NCBI Taxonomy" id="1560006"/>
    <lineage>
        <taxon>Bacteria</taxon>
        <taxon>Pseudomonadati</taxon>
        <taxon>Acidobacteriota</taxon>
        <taxon>Terriglobia</taxon>
        <taxon>Terriglobales</taxon>
        <taxon>Acidobacteriaceae</taxon>
        <taxon>Silvibacterium</taxon>
    </lineage>
</organism>
<dbReference type="OrthoDB" id="9793856at2"/>
<reference evidence="1 2" key="1">
    <citation type="journal article" date="2016" name="Int. J. Syst. Evol. Microbiol.">
        <title>Acidipila dinghuensis sp. nov., an acidobacterium isolated from forest soil.</title>
        <authorList>
            <person name="Jiang Y.W."/>
            <person name="Wang J."/>
            <person name="Chen M.H."/>
            <person name="Lv Y.Y."/>
            <person name="Qiu L.H."/>
        </authorList>
    </citation>
    <scope>NUCLEOTIDE SEQUENCE [LARGE SCALE GENOMIC DNA]</scope>
    <source>
        <strain evidence="1 2">DHOF10</strain>
    </source>
</reference>
<evidence type="ECO:0008006" key="3">
    <source>
        <dbReference type="Google" id="ProtNLM"/>
    </source>
</evidence>
<gene>
    <name evidence="1" type="ORF">ESZ00_14255</name>
</gene>
<comment type="caution">
    <text evidence="1">The sequence shown here is derived from an EMBL/GenBank/DDBJ whole genome shotgun (WGS) entry which is preliminary data.</text>
</comment>
<evidence type="ECO:0000313" key="1">
    <source>
        <dbReference type="EMBL" id="RXS94263.1"/>
    </source>
</evidence>
<dbReference type="Gene3D" id="2.70.98.70">
    <property type="match status" value="1"/>
</dbReference>
<dbReference type="Gene3D" id="1.50.10.100">
    <property type="entry name" value="Chondroitin AC/alginate lyase"/>
    <property type="match status" value="1"/>
</dbReference>
<proteinExistence type="predicted"/>
<dbReference type="EMBL" id="SDMK01000003">
    <property type="protein sequence ID" value="RXS94263.1"/>
    <property type="molecule type" value="Genomic_DNA"/>
</dbReference>
<sequence>MPVLDWSRKHIGKEERRCMKQMLHGMGAWVLLFVAVTAFAQGVQLSSERVQQIAAMLPAAARGLDVPCSNRGIWAPRAAQLQDQIQQADSLIAEPLPAWSDEAYLDFSRTGQRPRGEAMLHARQDRLASLTMAECAQWKGRYLQALTALLDGLAEQPTWTLPAHDADLSSFHREHYRVELNSAVLADDLAEALYLLGNAIPHATQDRVRMAILERTIQPAREIYLNRSKEFWVSGATNWNAVCLDGVTGAALMTLSSSKDRAWFTAVAEKYSRNYLRSFTPEGYAIEGIGYWGYGFTHYALLREMLWNQTGGGIDLFRSQQVRNIALFGRRFQMIPGVMADFGDAHFGVKPNNSLIAYVDHAYSLGTQSLENPFSFGRPLLGQSLVAQITAWHLAPPLQRFDTATLDVDPLRDYFPGAGVLVSRPGAQGGVAITIKGGGNGGHSHNDLGAFSVGLGTEQVLGDPGGPEAYNANTFSSRRFDSKLLNSYGHPVPVIGGQLQKDATSITLRGPETHFTGAEDTWMLDLSEAYAVPALHDFTRTMKHTRAGKGNIEIVDRFSLSTPTTVEESLPTHGQVKQLDAHTLLFTMHGESVRVTIEASAPITIRQETIDEYGNPFLRVGISALLQGHAAFDMIIEPEP</sequence>